<evidence type="ECO:0000256" key="1">
    <source>
        <dbReference type="SAM" id="SignalP"/>
    </source>
</evidence>
<keyword evidence="1" id="KW-0732">Signal</keyword>
<dbReference type="Proteomes" id="UP000683000">
    <property type="component" value="Unassembled WGS sequence"/>
</dbReference>
<dbReference type="OrthoDB" id="9909019at2759"/>
<proteinExistence type="predicted"/>
<reference evidence="2" key="1">
    <citation type="submission" date="2021-03" db="EMBL/GenBank/DDBJ databases">
        <title>Evolutionary innovations through gain and loss of genes in the ectomycorrhizal Boletales.</title>
        <authorList>
            <person name="Wu G."/>
            <person name="Miyauchi S."/>
            <person name="Morin E."/>
            <person name="Yang Z.-L."/>
            <person name="Xu J."/>
            <person name="Martin F.M."/>
        </authorList>
    </citation>
    <scope>NUCLEOTIDE SEQUENCE</scope>
    <source>
        <strain evidence="2">BR01</strain>
    </source>
</reference>
<dbReference type="AlphaFoldDB" id="A0A8I2YLM7"/>
<feature type="chain" id="PRO_5034195502" evidence="1">
    <location>
        <begin position="28"/>
        <end position="63"/>
    </location>
</feature>
<feature type="signal peptide" evidence="1">
    <location>
        <begin position="1"/>
        <end position="27"/>
    </location>
</feature>
<keyword evidence="3" id="KW-1185">Reference proteome</keyword>
<sequence>MSYILAGVMCFAVLIMLLWHIWGIVRGETSVEAQDHKVYQKNAKERGEVRKVYSIDKYVPRRC</sequence>
<gene>
    <name evidence="2" type="ORF">JVT61DRAFT_4462</name>
</gene>
<accession>A0A8I2YLM7</accession>
<evidence type="ECO:0000313" key="2">
    <source>
        <dbReference type="EMBL" id="KAG6374425.1"/>
    </source>
</evidence>
<dbReference type="EMBL" id="JAGFBS010000018">
    <property type="protein sequence ID" value="KAG6374425.1"/>
    <property type="molecule type" value="Genomic_DNA"/>
</dbReference>
<comment type="caution">
    <text evidence="2">The sequence shown here is derived from an EMBL/GenBank/DDBJ whole genome shotgun (WGS) entry which is preliminary data.</text>
</comment>
<evidence type="ECO:0000313" key="3">
    <source>
        <dbReference type="Proteomes" id="UP000683000"/>
    </source>
</evidence>
<protein>
    <submittedName>
        <fullName evidence="2">Uncharacterized protein</fullName>
    </submittedName>
</protein>
<name>A0A8I2YLM7_9AGAM</name>
<organism evidence="2 3">
    <name type="scientific">Boletus reticuloceps</name>
    <dbReference type="NCBI Taxonomy" id="495285"/>
    <lineage>
        <taxon>Eukaryota</taxon>
        <taxon>Fungi</taxon>
        <taxon>Dikarya</taxon>
        <taxon>Basidiomycota</taxon>
        <taxon>Agaricomycotina</taxon>
        <taxon>Agaricomycetes</taxon>
        <taxon>Agaricomycetidae</taxon>
        <taxon>Boletales</taxon>
        <taxon>Boletineae</taxon>
        <taxon>Boletaceae</taxon>
        <taxon>Boletoideae</taxon>
        <taxon>Boletus</taxon>
    </lineage>
</organism>